<sequence>MMYITFVNAIYNVFNDLEMKLLIIANHLSKTLHFQEVRDELKV</sequence>
<dbReference type="Proteomes" id="UP000830375">
    <property type="component" value="Unassembled WGS sequence"/>
</dbReference>
<organism evidence="1 2">
    <name type="scientific">Labeo rohita</name>
    <name type="common">Indian major carp</name>
    <name type="synonym">Cyprinus rohita</name>
    <dbReference type="NCBI Taxonomy" id="84645"/>
    <lineage>
        <taxon>Eukaryota</taxon>
        <taxon>Metazoa</taxon>
        <taxon>Chordata</taxon>
        <taxon>Craniata</taxon>
        <taxon>Vertebrata</taxon>
        <taxon>Euteleostomi</taxon>
        <taxon>Actinopterygii</taxon>
        <taxon>Neopterygii</taxon>
        <taxon>Teleostei</taxon>
        <taxon>Ostariophysi</taxon>
        <taxon>Cypriniformes</taxon>
        <taxon>Cyprinidae</taxon>
        <taxon>Labeoninae</taxon>
        <taxon>Labeonini</taxon>
        <taxon>Labeo</taxon>
    </lineage>
</organism>
<dbReference type="EMBL" id="JACTAM010000012">
    <property type="protein sequence ID" value="KAI2658586.1"/>
    <property type="molecule type" value="Genomic_DNA"/>
</dbReference>
<reference evidence="1 2" key="1">
    <citation type="submission" date="2022-01" db="EMBL/GenBank/DDBJ databases">
        <title>A high-quality chromosome-level genome assembly of rohu carp, Labeo rohita.</title>
        <authorList>
            <person name="Arick M.A. II"/>
            <person name="Hsu C.-Y."/>
            <person name="Magbanua Z."/>
            <person name="Pechanova O."/>
            <person name="Grover C."/>
            <person name="Miller E."/>
            <person name="Thrash A."/>
            <person name="Ezzel L."/>
            <person name="Alam S."/>
            <person name="Benzie J."/>
            <person name="Hamilton M."/>
            <person name="Karsi A."/>
            <person name="Lawrence M.L."/>
            <person name="Peterson D.G."/>
        </authorList>
    </citation>
    <scope>NUCLEOTIDE SEQUENCE [LARGE SCALE GENOMIC DNA]</scope>
    <source>
        <strain evidence="2">BAU-BD-2019</strain>
        <tissue evidence="1">Blood</tissue>
    </source>
</reference>
<accession>A0ABQ8M8P1</accession>
<evidence type="ECO:0000313" key="2">
    <source>
        <dbReference type="Proteomes" id="UP000830375"/>
    </source>
</evidence>
<name>A0ABQ8M8P1_LABRO</name>
<comment type="caution">
    <text evidence="1">The sequence shown here is derived from an EMBL/GenBank/DDBJ whole genome shotgun (WGS) entry which is preliminary data.</text>
</comment>
<keyword evidence="2" id="KW-1185">Reference proteome</keyword>
<proteinExistence type="predicted"/>
<gene>
    <name evidence="1" type="ORF">H4Q32_016684</name>
</gene>
<protein>
    <submittedName>
        <fullName evidence="1">Mediator of RNA polymerase II transcription subunit 28</fullName>
    </submittedName>
</protein>
<evidence type="ECO:0000313" key="1">
    <source>
        <dbReference type="EMBL" id="KAI2658586.1"/>
    </source>
</evidence>